<comment type="caution">
    <text evidence="1">The sequence shown here is derived from an EMBL/GenBank/DDBJ whole genome shotgun (WGS) entry which is preliminary data.</text>
</comment>
<keyword evidence="2" id="KW-1185">Reference proteome</keyword>
<sequence>MTSKNTVTVKASAEAAWKLIGEDFVRVDRWMAAIPRAEPIPGPALPGAPARGRYSYLIKKFEPIYQEEVLTSYDPANTTISVDVTLHNLGRLVPMRGYTATVIIKTIDAANCTVTWIGDATPKWFGKLMRGQLTKGLDAGFIRSLEEIQHMLETGEPHPRKIEKIKSEAALAAA</sequence>
<dbReference type="RefSeq" id="WP_160314530.1">
    <property type="nucleotide sequence ID" value="NZ_LFTY01000002.1"/>
</dbReference>
<dbReference type="Proteomes" id="UP000037178">
    <property type="component" value="Unassembled WGS sequence"/>
</dbReference>
<dbReference type="OrthoDB" id="9811749at2"/>
<dbReference type="PATRIC" id="fig|1675527.3.peg.3972"/>
<evidence type="ECO:0000313" key="2">
    <source>
        <dbReference type="Proteomes" id="UP000037178"/>
    </source>
</evidence>
<accession>A0A0J9E7V4</accession>
<gene>
    <name evidence="1" type="ORF">AIOL_003791</name>
</gene>
<dbReference type="SUPFAM" id="SSF55961">
    <property type="entry name" value="Bet v1-like"/>
    <property type="match status" value="1"/>
</dbReference>
<dbReference type="Pfam" id="PF10604">
    <property type="entry name" value="Polyketide_cyc2"/>
    <property type="match status" value="1"/>
</dbReference>
<dbReference type="EMBL" id="LFTY01000002">
    <property type="protein sequence ID" value="KMW58811.1"/>
    <property type="molecule type" value="Genomic_DNA"/>
</dbReference>
<evidence type="ECO:0000313" key="1">
    <source>
        <dbReference type="EMBL" id="KMW58811.1"/>
    </source>
</evidence>
<protein>
    <recommendedName>
        <fullName evidence="3">SRPBCC family protein</fullName>
    </recommendedName>
</protein>
<dbReference type="InterPro" id="IPR019587">
    <property type="entry name" value="Polyketide_cyclase/dehydratase"/>
</dbReference>
<dbReference type="AlphaFoldDB" id="A0A0J9E7V4"/>
<proteinExistence type="predicted"/>
<name>A0A0J9E7V4_9RHOB</name>
<dbReference type="InterPro" id="IPR023393">
    <property type="entry name" value="START-like_dom_sf"/>
</dbReference>
<organism evidence="1 2">
    <name type="scientific">Candidatus Rhodobacter oscarellae</name>
    <dbReference type="NCBI Taxonomy" id="1675527"/>
    <lineage>
        <taxon>Bacteria</taxon>
        <taxon>Pseudomonadati</taxon>
        <taxon>Pseudomonadota</taxon>
        <taxon>Alphaproteobacteria</taxon>
        <taxon>Rhodobacterales</taxon>
        <taxon>Rhodobacter group</taxon>
        <taxon>Rhodobacter</taxon>
    </lineage>
</organism>
<dbReference type="STRING" id="1675527.AIOL_003791"/>
<reference evidence="1 2" key="1">
    <citation type="submission" date="2015-06" db="EMBL/GenBank/DDBJ databases">
        <title>Draft genome sequence of an Alphaproteobacteria species associated to the Mediterranean sponge Oscarella lobularis.</title>
        <authorList>
            <person name="Jourda C."/>
            <person name="Santini S."/>
            <person name="Claverie J.-M."/>
        </authorList>
    </citation>
    <scope>NUCLEOTIDE SEQUENCE [LARGE SCALE GENOMIC DNA]</scope>
    <source>
        <strain evidence="1">IGS</strain>
    </source>
</reference>
<dbReference type="Gene3D" id="3.30.530.20">
    <property type="match status" value="1"/>
</dbReference>
<dbReference type="CDD" id="cd07821">
    <property type="entry name" value="PYR_PYL_RCAR_like"/>
    <property type="match status" value="1"/>
</dbReference>
<evidence type="ECO:0008006" key="3">
    <source>
        <dbReference type="Google" id="ProtNLM"/>
    </source>
</evidence>